<dbReference type="AlphaFoldDB" id="A0A7X0SPZ1"/>
<feature type="transmembrane region" description="Helical" evidence="1">
    <location>
        <begin position="6"/>
        <end position="26"/>
    </location>
</feature>
<comment type="caution">
    <text evidence="2">The sequence shown here is derived from an EMBL/GenBank/DDBJ whole genome shotgun (WGS) entry which is preliminary data.</text>
</comment>
<organism evidence="2 3">
    <name type="scientific">Cohnella zeiphila</name>
    <dbReference type="NCBI Taxonomy" id="2761120"/>
    <lineage>
        <taxon>Bacteria</taxon>
        <taxon>Bacillati</taxon>
        <taxon>Bacillota</taxon>
        <taxon>Bacilli</taxon>
        <taxon>Bacillales</taxon>
        <taxon>Paenibacillaceae</taxon>
        <taxon>Cohnella</taxon>
    </lineage>
</organism>
<keyword evidence="3" id="KW-1185">Reference proteome</keyword>
<protein>
    <recommendedName>
        <fullName evidence="4">Short-chain dehydrogenase</fullName>
    </recommendedName>
</protein>
<evidence type="ECO:0000313" key="3">
    <source>
        <dbReference type="Proteomes" id="UP000564644"/>
    </source>
</evidence>
<keyword evidence="1" id="KW-0472">Membrane</keyword>
<keyword evidence="1" id="KW-0812">Transmembrane</keyword>
<accession>A0A7X0SPZ1</accession>
<evidence type="ECO:0000313" key="2">
    <source>
        <dbReference type="EMBL" id="MBB6731733.1"/>
    </source>
</evidence>
<dbReference type="EMBL" id="JACJVO010000014">
    <property type="protein sequence ID" value="MBB6731733.1"/>
    <property type="molecule type" value="Genomic_DNA"/>
</dbReference>
<dbReference type="RefSeq" id="WP_185129406.1">
    <property type="nucleotide sequence ID" value="NZ_JACJVO010000014.1"/>
</dbReference>
<reference evidence="2 3" key="1">
    <citation type="submission" date="2020-08" db="EMBL/GenBank/DDBJ databases">
        <title>Cohnella phylogeny.</title>
        <authorList>
            <person name="Dunlap C."/>
        </authorList>
    </citation>
    <scope>NUCLEOTIDE SEQUENCE [LARGE SCALE GENOMIC DNA]</scope>
    <source>
        <strain evidence="2 3">CBP 2801</strain>
    </source>
</reference>
<name>A0A7X0SPZ1_9BACL</name>
<keyword evidence="1" id="KW-1133">Transmembrane helix</keyword>
<evidence type="ECO:0008006" key="4">
    <source>
        <dbReference type="Google" id="ProtNLM"/>
    </source>
</evidence>
<evidence type="ECO:0000256" key="1">
    <source>
        <dbReference type="SAM" id="Phobius"/>
    </source>
</evidence>
<proteinExistence type="predicted"/>
<gene>
    <name evidence="2" type="ORF">H7C18_12500</name>
</gene>
<feature type="transmembrane region" description="Helical" evidence="1">
    <location>
        <begin position="58"/>
        <end position="78"/>
    </location>
</feature>
<dbReference type="Proteomes" id="UP000564644">
    <property type="component" value="Unassembled WGS sequence"/>
</dbReference>
<sequence>MFGAMPYILMGLGIVVLIVGTVYSVSVMRREQHREMDHGADDMAAASVRHPISSNPILVLYIIIPVAAIVGGIIWVLFSQQSG</sequence>